<reference evidence="10 11" key="4">
    <citation type="journal article" date="2011" name="BMC Genomics">
        <title>RNA-Seq improves annotation of protein-coding genes in the cucumber genome.</title>
        <authorList>
            <person name="Li Z."/>
            <person name="Zhang Z."/>
            <person name="Yan P."/>
            <person name="Huang S."/>
            <person name="Fei Z."/>
            <person name="Lin K."/>
        </authorList>
    </citation>
    <scope>NUCLEOTIDE SEQUENCE [LARGE SCALE GENOMIC DNA]</scope>
    <source>
        <strain evidence="11">cv. 9930</strain>
    </source>
</reference>
<evidence type="ECO:0000256" key="2">
    <source>
        <dbReference type="ARBA" id="ARBA00022723"/>
    </source>
</evidence>
<dbReference type="AlphaFoldDB" id="A0A0A0L0H9"/>
<dbReference type="Pfam" id="PF22970">
    <property type="entry name" value="DUF7028"/>
    <property type="match status" value="1"/>
</dbReference>
<keyword evidence="5" id="KW-0539">Nucleus</keyword>
<evidence type="ECO:0000256" key="5">
    <source>
        <dbReference type="ARBA" id="ARBA00023242"/>
    </source>
</evidence>
<feature type="region of interest" description="Disordered" evidence="7">
    <location>
        <begin position="132"/>
        <end position="175"/>
    </location>
</feature>
<reference evidence="10 11" key="2">
    <citation type="journal article" date="2009" name="PLoS ONE">
        <title>An integrated genetic and cytogenetic map of the cucumber genome.</title>
        <authorList>
            <person name="Ren Y."/>
            <person name="Zhang Z."/>
            <person name="Liu J."/>
            <person name="Staub J.E."/>
            <person name="Han Y."/>
            <person name="Cheng Z."/>
            <person name="Li X."/>
            <person name="Lu J."/>
            <person name="Miao H."/>
            <person name="Kang H."/>
            <person name="Xie B."/>
            <person name="Gu X."/>
            <person name="Wang X."/>
            <person name="Du Y."/>
            <person name="Jin W."/>
            <person name="Huang S."/>
        </authorList>
    </citation>
    <scope>NUCLEOTIDE SEQUENCE [LARGE SCALE GENOMIC DNA]</scope>
    <source>
        <strain evidence="11">cv. 9930</strain>
    </source>
</reference>
<dbReference type="PROSITE" id="PS51186">
    <property type="entry name" value="GNAT"/>
    <property type="match status" value="1"/>
</dbReference>
<reference evidence="10 11" key="3">
    <citation type="journal article" date="2010" name="BMC Genomics">
        <title>Transcriptome sequencing and comparative analysis of cucumber flowers with different sex types.</title>
        <authorList>
            <person name="Guo S."/>
            <person name="Zheng Y."/>
            <person name="Joung J.G."/>
            <person name="Liu S."/>
            <person name="Zhang Z."/>
            <person name="Crasta O.R."/>
            <person name="Sobral B.W."/>
            <person name="Xu Y."/>
            <person name="Huang S."/>
            <person name="Fei Z."/>
        </authorList>
    </citation>
    <scope>NUCLEOTIDE SEQUENCE [LARGE SCALE GENOMIC DNA]</scope>
    <source>
        <strain evidence="11">cv. 9930</strain>
    </source>
</reference>
<dbReference type="STRING" id="3659.A0A0A0L0H9"/>
<keyword evidence="2" id="KW-0479">Metal-binding</keyword>
<dbReference type="Gene3D" id="3.30.40.10">
    <property type="entry name" value="Zinc/RING finger domain, C3HC4 (zinc finger)"/>
    <property type="match status" value="2"/>
</dbReference>
<comment type="subcellular location">
    <subcellularLocation>
        <location evidence="1">Nucleus</location>
    </subcellularLocation>
</comment>
<dbReference type="Pfam" id="PF16135">
    <property type="entry name" value="TDBD"/>
    <property type="match status" value="1"/>
</dbReference>
<evidence type="ECO:0000256" key="4">
    <source>
        <dbReference type="ARBA" id="ARBA00022833"/>
    </source>
</evidence>
<feature type="region of interest" description="Disordered" evidence="7">
    <location>
        <begin position="211"/>
        <end position="232"/>
    </location>
</feature>
<dbReference type="GO" id="GO:0008270">
    <property type="term" value="F:zinc ion binding"/>
    <property type="evidence" value="ECO:0007669"/>
    <property type="project" value="UniProtKB-KW"/>
</dbReference>
<dbReference type="Proteomes" id="UP000029981">
    <property type="component" value="Chromosome 4"/>
</dbReference>
<dbReference type="InterPro" id="IPR042163">
    <property type="entry name" value="PHF12"/>
</dbReference>
<evidence type="ECO:0000259" key="9">
    <source>
        <dbReference type="PROSITE" id="PS51186"/>
    </source>
</evidence>
<dbReference type="SMART" id="SM00249">
    <property type="entry name" value="PHD"/>
    <property type="match status" value="2"/>
</dbReference>
<dbReference type="PANTHER" id="PTHR46309">
    <property type="entry name" value="PHD FINGER PROTEIN 12"/>
    <property type="match status" value="1"/>
</dbReference>
<dbReference type="SUPFAM" id="SSF57903">
    <property type="entry name" value="FYVE/PHD zinc finger"/>
    <property type="match status" value="1"/>
</dbReference>
<reference evidence="10 11" key="1">
    <citation type="journal article" date="2009" name="Nat. Genet.">
        <title>The genome of the cucumber, Cucumis sativus L.</title>
        <authorList>
            <person name="Huang S."/>
            <person name="Li R."/>
            <person name="Zhang Z."/>
            <person name="Li L."/>
            <person name="Gu X."/>
            <person name="Fan W."/>
            <person name="Lucas W.J."/>
            <person name="Wang X."/>
            <person name="Xie B."/>
            <person name="Ni P."/>
            <person name="Ren Y."/>
            <person name="Zhu H."/>
            <person name="Li J."/>
            <person name="Lin K."/>
            <person name="Jin W."/>
            <person name="Fei Z."/>
            <person name="Li G."/>
            <person name="Staub J."/>
            <person name="Kilian A."/>
            <person name="van der Vossen E.A."/>
            <person name="Wu Y."/>
            <person name="Guo J."/>
            <person name="He J."/>
            <person name="Jia Z."/>
            <person name="Ren Y."/>
            <person name="Tian G."/>
            <person name="Lu Y."/>
            <person name="Ruan J."/>
            <person name="Qian W."/>
            <person name="Wang M."/>
            <person name="Huang Q."/>
            <person name="Li B."/>
            <person name="Xuan Z."/>
            <person name="Cao J."/>
            <person name="Asan"/>
            <person name="Wu Z."/>
            <person name="Zhang J."/>
            <person name="Cai Q."/>
            <person name="Bai Y."/>
            <person name="Zhao B."/>
            <person name="Han Y."/>
            <person name="Li Y."/>
            <person name="Li X."/>
            <person name="Wang S."/>
            <person name="Shi Q."/>
            <person name="Liu S."/>
            <person name="Cho W.K."/>
            <person name="Kim J.Y."/>
            <person name="Xu Y."/>
            <person name="Heller-Uszynska K."/>
            <person name="Miao H."/>
            <person name="Cheng Z."/>
            <person name="Zhang S."/>
            <person name="Wu J."/>
            <person name="Yang Y."/>
            <person name="Kang H."/>
            <person name="Li M."/>
            <person name="Liang H."/>
            <person name="Ren X."/>
            <person name="Shi Z."/>
            <person name="Wen M."/>
            <person name="Jian M."/>
            <person name="Yang H."/>
            <person name="Zhang G."/>
            <person name="Yang Z."/>
            <person name="Chen R."/>
            <person name="Liu S."/>
            <person name="Li J."/>
            <person name="Ma L."/>
            <person name="Liu H."/>
            <person name="Zhou Y."/>
            <person name="Zhao J."/>
            <person name="Fang X."/>
            <person name="Li G."/>
            <person name="Fang L."/>
            <person name="Li Y."/>
            <person name="Liu D."/>
            <person name="Zheng H."/>
            <person name="Zhang Y."/>
            <person name="Qin N."/>
            <person name="Li Z."/>
            <person name="Yang G."/>
            <person name="Yang S."/>
            <person name="Bolund L."/>
            <person name="Kristiansen K."/>
            <person name="Zheng H."/>
            <person name="Li S."/>
            <person name="Zhang X."/>
            <person name="Yang H."/>
            <person name="Wang J."/>
            <person name="Sun R."/>
            <person name="Zhang B."/>
            <person name="Jiang S."/>
            <person name="Wang J."/>
            <person name="Du Y."/>
            <person name="Li S."/>
        </authorList>
    </citation>
    <scope>NUCLEOTIDE SEQUENCE [LARGE SCALE GENOMIC DNA]</scope>
    <source>
        <strain evidence="11">cv. 9930</strain>
    </source>
</reference>
<dbReference type="InterPro" id="IPR016181">
    <property type="entry name" value="Acyl_CoA_acyltransferase"/>
</dbReference>
<evidence type="ECO:0000256" key="7">
    <source>
        <dbReference type="SAM" id="MobiDB-lite"/>
    </source>
</evidence>
<feature type="domain" description="PHD-type" evidence="8">
    <location>
        <begin position="354"/>
        <end position="399"/>
    </location>
</feature>
<sequence length="693" mass="79035">MASSLHPTTTTTTSKFSFHHQNMDISDDDDDDYSPTTTRSRKAREFTVKDAPQAVVEWYTIALDKKAALKKSAVKELALGHLLAMGWEFFYIQKKTREELRYKAPNGKVYISLRMACKAYIEQKGCVVSHSMTQMNGSQPEKETPSDQDLGNEKQRPRKAAKGTPPRNPPTADFSVHYNVASKPEKETPASSFEKPKDKYELVKSPVLPSEQDVWNEKPQPRKAAKGTSRRNQRTALSYLVDRELISPGDRVHCNVTRDGRLVTWRGSITNEGFIKCDCCSNLFPISKFEAHTGSTKHRPAANIFLEDGRSLLDCQKQLVQNNDQIQKETKATEKKVNHNDNADSDTHGLDKNDCICSVCHFGGELILCDLCPAAFHGSCLGIKGIPSGNWYCPSCCCKICGQVTYDFDDQVSSFDTSFVRCVQCEQNVHIGCVKSIQVLEDSNQTIDRENWFCTRRCEDIHMGLQNLLWKQIPVGDARENLTWTLMKHCPYKVSEHNRKKLNKALGVMHKSFRPVKDPITKNDLIEDVFLSKRSESKRLNFEGFYTAILERKNTVVTVATVRVYGDEVAEIPLVATRLKYRRHGMCRRLLNELEHQLIEMGVKRLTLPAVPEALNTWTKGFGFTKMTDSDRLDLIKYTFLGFQHTVRCQKDLLEKIKVSNNKKWWPSKKLCLDHEFSDNMCLDDWNSISESF</sequence>
<gene>
    <name evidence="10" type="ORF">Csa_4G642540</name>
</gene>
<keyword evidence="11" id="KW-1185">Reference proteome</keyword>
<dbReference type="SUPFAM" id="SSF55729">
    <property type="entry name" value="Acyl-CoA N-acyltransferases (Nat)"/>
    <property type="match status" value="1"/>
</dbReference>
<dbReference type="GO" id="GO:0003714">
    <property type="term" value="F:transcription corepressor activity"/>
    <property type="evidence" value="ECO:0000318"/>
    <property type="project" value="GO_Central"/>
</dbReference>
<dbReference type="Pfam" id="PF23209">
    <property type="entry name" value="IDM1_C"/>
    <property type="match status" value="1"/>
</dbReference>
<dbReference type="InterPro" id="IPR056511">
    <property type="entry name" value="IDM1_C"/>
</dbReference>
<evidence type="ECO:0000313" key="11">
    <source>
        <dbReference type="Proteomes" id="UP000029981"/>
    </source>
</evidence>
<dbReference type="GO" id="GO:0006357">
    <property type="term" value="P:regulation of transcription by RNA polymerase II"/>
    <property type="evidence" value="ECO:0000318"/>
    <property type="project" value="GO_Central"/>
</dbReference>
<dbReference type="InterPro" id="IPR000182">
    <property type="entry name" value="GNAT_dom"/>
</dbReference>
<dbReference type="InterPro" id="IPR013083">
    <property type="entry name" value="Znf_RING/FYVE/PHD"/>
</dbReference>
<dbReference type="PANTHER" id="PTHR46309:SF12">
    <property type="entry name" value="GB|AAC80581.1"/>
    <property type="match status" value="1"/>
</dbReference>
<feature type="domain" description="N-acetyltransferase" evidence="9">
    <location>
        <begin position="508"/>
        <end position="648"/>
    </location>
</feature>
<evidence type="ECO:0000313" key="10">
    <source>
        <dbReference type="EMBL" id="KGN55273.1"/>
    </source>
</evidence>
<evidence type="ECO:0008006" key="12">
    <source>
        <dbReference type="Google" id="ProtNLM"/>
    </source>
</evidence>
<dbReference type="InterPro" id="IPR011011">
    <property type="entry name" value="Znf_FYVE_PHD"/>
</dbReference>
<organism evidence="10 11">
    <name type="scientific">Cucumis sativus</name>
    <name type="common">Cucumber</name>
    <dbReference type="NCBI Taxonomy" id="3659"/>
    <lineage>
        <taxon>Eukaryota</taxon>
        <taxon>Viridiplantae</taxon>
        <taxon>Streptophyta</taxon>
        <taxon>Embryophyta</taxon>
        <taxon>Tracheophyta</taxon>
        <taxon>Spermatophyta</taxon>
        <taxon>Magnoliopsida</taxon>
        <taxon>eudicotyledons</taxon>
        <taxon>Gunneridae</taxon>
        <taxon>Pentapetalae</taxon>
        <taxon>rosids</taxon>
        <taxon>fabids</taxon>
        <taxon>Cucurbitales</taxon>
        <taxon>Cucurbitaceae</taxon>
        <taxon>Benincaseae</taxon>
        <taxon>Cucumis</taxon>
    </lineage>
</organism>
<dbReference type="GO" id="GO:0005634">
    <property type="term" value="C:nucleus"/>
    <property type="evidence" value="ECO:0000318"/>
    <property type="project" value="GO_Central"/>
</dbReference>
<keyword evidence="4" id="KW-0862">Zinc</keyword>
<dbReference type="InterPro" id="IPR019787">
    <property type="entry name" value="Znf_PHD-finger"/>
</dbReference>
<dbReference type="GO" id="GO:0016747">
    <property type="term" value="F:acyltransferase activity, transferring groups other than amino-acyl groups"/>
    <property type="evidence" value="ECO:0007669"/>
    <property type="project" value="InterPro"/>
</dbReference>
<evidence type="ECO:0000256" key="3">
    <source>
        <dbReference type="ARBA" id="ARBA00022771"/>
    </source>
</evidence>
<protein>
    <recommendedName>
        <fullName evidence="12">PHD-type domain-containing protein</fullName>
    </recommendedName>
</protein>
<accession>A0A0A0L0H9</accession>
<proteinExistence type="predicted"/>
<feature type="compositionally biased region" description="Basic residues" evidence="7">
    <location>
        <begin position="221"/>
        <end position="232"/>
    </location>
</feature>
<dbReference type="eggNOG" id="ENOG502QTVY">
    <property type="taxonomic scope" value="Eukaryota"/>
</dbReference>
<feature type="compositionally biased region" description="Basic and acidic residues" evidence="7">
    <location>
        <begin position="140"/>
        <end position="155"/>
    </location>
</feature>
<dbReference type="EMBL" id="CM002925">
    <property type="protein sequence ID" value="KGN55273.1"/>
    <property type="molecule type" value="Genomic_DNA"/>
</dbReference>
<dbReference type="InterPro" id="IPR001965">
    <property type="entry name" value="Znf_PHD"/>
</dbReference>
<dbReference type="KEGG" id="csv:101209931"/>
<dbReference type="OrthoDB" id="1903104at2759"/>
<dbReference type="OMA" id="MVISCEQ"/>
<evidence type="ECO:0000256" key="1">
    <source>
        <dbReference type="ARBA" id="ARBA00004123"/>
    </source>
</evidence>
<evidence type="ECO:0000256" key="6">
    <source>
        <dbReference type="PROSITE-ProRule" id="PRU00146"/>
    </source>
</evidence>
<name>A0A0A0L0H9_CUCSA</name>
<dbReference type="InterPro" id="IPR032308">
    <property type="entry name" value="TDBD"/>
</dbReference>
<dbReference type="Pfam" id="PF00628">
    <property type="entry name" value="PHD"/>
    <property type="match status" value="1"/>
</dbReference>
<dbReference type="InterPro" id="IPR054292">
    <property type="entry name" value="DUF7028"/>
</dbReference>
<evidence type="ECO:0000259" key="8">
    <source>
        <dbReference type="PROSITE" id="PS50016"/>
    </source>
</evidence>
<dbReference type="PROSITE" id="PS50016">
    <property type="entry name" value="ZF_PHD_2"/>
    <property type="match status" value="1"/>
</dbReference>
<dbReference type="Gene3D" id="3.40.630.30">
    <property type="match status" value="1"/>
</dbReference>
<dbReference type="CDD" id="cd04301">
    <property type="entry name" value="NAT_SF"/>
    <property type="match status" value="1"/>
</dbReference>
<keyword evidence="3 6" id="KW-0863">Zinc-finger</keyword>
<dbReference type="Gramene" id="KGN55273">
    <property type="protein sequence ID" value="KGN55273"/>
    <property type="gene ID" value="Csa_4G642540"/>
</dbReference>